<evidence type="ECO:0000313" key="2">
    <source>
        <dbReference type="EMBL" id="KAK6501856.1"/>
    </source>
</evidence>
<feature type="domain" description="DUF7708" evidence="1">
    <location>
        <begin position="65"/>
        <end position="103"/>
    </location>
</feature>
<dbReference type="InterPro" id="IPR056125">
    <property type="entry name" value="DUF7708"/>
</dbReference>
<sequence length="127" mass="14599">MSTSGISRLEKSVQEFKSTLKAEDLHSLQNYANPTAEDVANFVRDLDAKFQQKQKRRKTLQSTAFTTFIRSMQQFSDIVDTCIQSNPEIAALVWGGMKFVLLVRKKLCLIPFQIYNHRIPLARSVKF</sequence>
<organism evidence="2 3">
    <name type="scientific">Arthrobotrys musiformis</name>
    <dbReference type="NCBI Taxonomy" id="47236"/>
    <lineage>
        <taxon>Eukaryota</taxon>
        <taxon>Fungi</taxon>
        <taxon>Dikarya</taxon>
        <taxon>Ascomycota</taxon>
        <taxon>Pezizomycotina</taxon>
        <taxon>Orbiliomycetes</taxon>
        <taxon>Orbiliales</taxon>
        <taxon>Orbiliaceae</taxon>
        <taxon>Arthrobotrys</taxon>
    </lineage>
</organism>
<gene>
    <name evidence="2" type="ORF">TWF481_009677</name>
</gene>
<dbReference type="Proteomes" id="UP001370758">
    <property type="component" value="Unassembled WGS sequence"/>
</dbReference>
<reference evidence="2 3" key="1">
    <citation type="submission" date="2023-08" db="EMBL/GenBank/DDBJ databases">
        <authorList>
            <person name="Palmer J.M."/>
        </authorList>
    </citation>
    <scope>NUCLEOTIDE SEQUENCE [LARGE SCALE GENOMIC DNA]</scope>
    <source>
        <strain evidence="2 3">TWF481</strain>
    </source>
</reference>
<comment type="caution">
    <text evidence="2">The sequence shown here is derived from an EMBL/GenBank/DDBJ whole genome shotgun (WGS) entry which is preliminary data.</text>
</comment>
<evidence type="ECO:0000259" key="1">
    <source>
        <dbReference type="Pfam" id="PF24809"/>
    </source>
</evidence>
<dbReference type="Pfam" id="PF24809">
    <property type="entry name" value="DUF7708"/>
    <property type="match status" value="1"/>
</dbReference>
<dbReference type="EMBL" id="JAVHJL010000006">
    <property type="protein sequence ID" value="KAK6501856.1"/>
    <property type="molecule type" value="Genomic_DNA"/>
</dbReference>
<keyword evidence="3" id="KW-1185">Reference proteome</keyword>
<name>A0AAV9WA84_9PEZI</name>
<evidence type="ECO:0000313" key="3">
    <source>
        <dbReference type="Proteomes" id="UP001370758"/>
    </source>
</evidence>
<accession>A0AAV9WA84</accession>
<protein>
    <recommendedName>
        <fullName evidence="1">DUF7708 domain-containing protein</fullName>
    </recommendedName>
</protein>
<dbReference type="AlphaFoldDB" id="A0AAV9WA84"/>
<proteinExistence type="predicted"/>